<dbReference type="Gene3D" id="3.30.1330.40">
    <property type="entry name" value="RutC-like"/>
    <property type="match status" value="1"/>
</dbReference>
<comment type="caution">
    <text evidence="2">The sequence shown here is derived from an EMBL/GenBank/DDBJ whole genome shotgun (WGS) entry which is preliminary data.</text>
</comment>
<accession>A0A9P8CPF3</accession>
<dbReference type="RefSeq" id="XP_046117994.1">
    <property type="nucleotide sequence ID" value="XM_046265034.1"/>
</dbReference>
<keyword evidence="3" id="KW-1185">Reference proteome</keyword>
<organism evidence="2 3">
    <name type="scientific">Emericellopsis atlantica</name>
    <dbReference type="NCBI Taxonomy" id="2614577"/>
    <lineage>
        <taxon>Eukaryota</taxon>
        <taxon>Fungi</taxon>
        <taxon>Dikarya</taxon>
        <taxon>Ascomycota</taxon>
        <taxon>Pezizomycotina</taxon>
        <taxon>Sordariomycetes</taxon>
        <taxon>Hypocreomycetidae</taxon>
        <taxon>Hypocreales</taxon>
        <taxon>Bionectriaceae</taxon>
        <taxon>Emericellopsis</taxon>
    </lineage>
</organism>
<dbReference type="SUPFAM" id="SSF55298">
    <property type="entry name" value="YjgF-like"/>
    <property type="match status" value="1"/>
</dbReference>
<dbReference type="GeneID" id="70295937"/>
<name>A0A9P8CPF3_9HYPO</name>
<dbReference type="GO" id="GO:0005739">
    <property type="term" value="C:mitochondrion"/>
    <property type="evidence" value="ECO:0007669"/>
    <property type="project" value="TreeGrafter"/>
</dbReference>
<protein>
    <submittedName>
        <fullName evidence="2">Endoribonuclease L-PSP/chorismate mutase-like protein</fullName>
    </submittedName>
</protein>
<dbReference type="GO" id="GO:0019239">
    <property type="term" value="F:deaminase activity"/>
    <property type="evidence" value="ECO:0007669"/>
    <property type="project" value="TreeGrafter"/>
</dbReference>
<gene>
    <name evidence="2" type="ORF">F5Z01DRAFT_674386</name>
</gene>
<dbReference type="InterPro" id="IPR006175">
    <property type="entry name" value="YjgF/YER057c/UK114"/>
</dbReference>
<evidence type="ECO:0000313" key="3">
    <source>
        <dbReference type="Proteomes" id="UP000887229"/>
    </source>
</evidence>
<reference evidence="2" key="1">
    <citation type="journal article" date="2021" name="IMA Fungus">
        <title>Genomic characterization of three marine fungi, including Emericellopsis atlantica sp. nov. with signatures of a generalist lifestyle and marine biomass degradation.</title>
        <authorList>
            <person name="Hagestad O.C."/>
            <person name="Hou L."/>
            <person name="Andersen J.H."/>
            <person name="Hansen E.H."/>
            <person name="Altermark B."/>
            <person name="Li C."/>
            <person name="Kuhnert E."/>
            <person name="Cox R.J."/>
            <person name="Crous P.W."/>
            <person name="Spatafora J.W."/>
            <person name="Lail K."/>
            <person name="Amirebrahimi M."/>
            <person name="Lipzen A."/>
            <person name="Pangilinan J."/>
            <person name="Andreopoulos W."/>
            <person name="Hayes R.D."/>
            <person name="Ng V."/>
            <person name="Grigoriev I.V."/>
            <person name="Jackson S.A."/>
            <person name="Sutton T.D.S."/>
            <person name="Dobson A.D.W."/>
            <person name="Rama T."/>
        </authorList>
    </citation>
    <scope>NUCLEOTIDE SEQUENCE</scope>
    <source>
        <strain evidence="2">TS7</strain>
    </source>
</reference>
<dbReference type="CDD" id="cd00448">
    <property type="entry name" value="YjgF_YER057c_UK114_family"/>
    <property type="match status" value="1"/>
</dbReference>
<dbReference type="EMBL" id="MU251255">
    <property type="protein sequence ID" value="KAG9254070.1"/>
    <property type="molecule type" value="Genomic_DNA"/>
</dbReference>
<dbReference type="InterPro" id="IPR035959">
    <property type="entry name" value="RutC-like_sf"/>
</dbReference>
<dbReference type="Proteomes" id="UP000887229">
    <property type="component" value="Unassembled WGS sequence"/>
</dbReference>
<dbReference type="OrthoDB" id="309640at2759"/>
<evidence type="ECO:0000313" key="2">
    <source>
        <dbReference type="EMBL" id="KAG9254070.1"/>
    </source>
</evidence>
<proteinExistence type="inferred from homology"/>
<dbReference type="AlphaFoldDB" id="A0A9P8CPF3"/>
<dbReference type="Pfam" id="PF01042">
    <property type="entry name" value="Ribonuc_L-PSP"/>
    <property type="match status" value="1"/>
</dbReference>
<dbReference type="FunFam" id="3.30.1330.40:FF:000001">
    <property type="entry name" value="L-PSP family endoribonuclease"/>
    <property type="match status" value="1"/>
</dbReference>
<dbReference type="GO" id="GO:0005829">
    <property type="term" value="C:cytosol"/>
    <property type="evidence" value="ECO:0007669"/>
    <property type="project" value="TreeGrafter"/>
</dbReference>
<sequence>MATRQVLNRPGYSSAILSEATVHNGVVYCAGKVGLDPVKGTLVSDDVTEQTRATLNLLKLVLATAGSDFTKLLKVNIYLINMADFAAMNAVYTAMIPEPRPARICVTVSELGKDAKIEMDCIAIAGDKL</sequence>
<dbReference type="PANTHER" id="PTHR11803:SF58">
    <property type="entry name" value="PROTEIN HMF1-RELATED"/>
    <property type="match status" value="1"/>
</dbReference>
<dbReference type="PANTHER" id="PTHR11803">
    <property type="entry name" value="2-IMINOBUTANOATE/2-IMINOPROPANOATE DEAMINASE RIDA"/>
    <property type="match status" value="1"/>
</dbReference>
<comment type="similarity">
    <text evidence="1">Belongs to the RutC family.</text>
</comment>
<evidence type="ECO:0000256" key="1">
    <source>
        <dbReference type="ARBA" id="ARBA00010552"/>
    </source>
</evidence>